<accession>A0ABR4LWL2</accession>
<dbReference type="Proteomes" id="UP001610432">
    <property type="component" value="Unassembled WGS sequence"/>
</dbReference>
<reference evidence="1 2" key="1">
    <citation type="submission" date="2024-07" db="EMBL/GenBank/DDBJ databases">
        <title>Section-level genome sequencing and comparative genomics of Aspergillus sections Usti and Cavernicolus.</title>
        <authorList>
            <consortium name="Lawrence Berkeley National Laboratory"/>
            <person name="Nybo J.L."/>
            <person name="Vesth T.C."/>
            <person name="Theobald S."/>
            <person name="Frisvad J.C."/>
            <person name="Larsen T.O."/>
            <person name="Kjaerboelling I."/>
            <person name="Rothschild-Mancinelli K."/>
            <person name="Lyhne E.K."/>
            <person name="Kogle M.E."/>
            <person name="Barry K."/>
            <person name="Clum A."/>
            <person name="Na H."/>
            <person name="Ledsgaard L."/>
            <person name="Lin J."/>
            <person name="Lipzen A."/>
            <person name="Kuo A."/>
            <person name="Riley R."/>
            <person name="Mondo S."/>
            <person name="Labutti K."/>
            <person name="Haridas S."/>
            <person name="Pangalinan J."/>
            <person name="Salamov A.A."/>
            <person name="Simmons B.A."/>
            <person name="Magnuson J.K."/>
            <person name="Chen J."/>
            <person name="Drula E."/>
            <person name="Henrissat B."/>
            <person name="Wiebenga A."/>
            <person name="Lubbers R.J."/>
            <person name="Gomes A.C."/>
            <person name="Macurrencykelacurrency M.R."/>
            <person name="Stajich J."/>
            <person name="Grigoriev I.V."/>
            <person name="Mortensen U.H."/>
            <person name="De Vries R.P."/>
            <person name="Baker S.E."/>
            <person name="Andersen M.R."/>
        </authorList>
    </citation>
    <scope>NUCLEOTIDE SEQUENCE [LARGE SCALE GENOMIC DNA]</scope>
    <source>
        <strain evidence="1 2">CBS 449.75</strain>
    </source>
</reference>
<evidence type="ECO:0000313" key="2">
    <source>
        <dbReference type="Proteomes" id="UP001610432"/>
    </source>
</evidence>
<evidence type="ECO:0000313" key="1">
    <source>
        <dbReference type="EMBL" id="KAL2868926.1"/>
    </source>
</evidence>
<dbReference type="EMBL" id="JBFXLQ010000011">
    <property type="protein sequence ID" value="KAL2868926.1"/>
    <property type="molecule type" value="Genomic_DNA"/>
</dbReference>
<keyword evidence="2" id="KW-1185">Reference proteome</keyword>
<name>A0ABR4LWL2_9EURO</name>
<protein>
    <submittedName>
        <fullName evidence="1">Uncharacterized protein</fullName>
    </submittedName>
</protein>
<dbReference type="GeneID" id="98147638"/>
<gene>
    <name evidence="1" type="ORF">BJX67DRAFT_379422</name>
</gene>
<sequence>MESETTLTQDGSCPESRVARVRITSERALNDPSPWTPSTSHEETLIPIGKPLSSENRGYDHFPLVSEEERRFVMASYFDGRGQLYTVDNDAGYGTVRPGDRKLRN</sequence>
<comment type="caution">
    <text evidence="1">The sequence shown here is derived from an EMBL/GenBank/DDBJ whole genome shotgun (WGS) entry which is preliminary data.</text>
</comment>
<proteinExistence type="predicted"/>
<dbReference type="RefSeq" id="XP_070887905.1">
    <property type="nucleotide sequence ID" value="XM_071032566.1"/>
</dbReference>
<organism evidence="1 2">
    <name type="scientific">Aspergillus lucknowensis</name>
    <dbReference type="NCBI Taxonomy" id="176173"/>
    <lineage>
        <taxon>Eukaryota</taxon>
        <taxon>Fungi</taxon>
        <taxon>Dikarya</taxon>
        <taxon>Ascomycota</taxon>
        <taxon>Pezizomycotina</taxon>
        <taxon>Eurotiomycetes</taxon>
        <taxon>Eurotiomycetidae</taxon>
        <taxon>Eurotiales</taxon>
        <taxon>Aspergillaceae</taxon>
        <taxon>Aspergillus</taxon>
        <taxon>Aspergillus subgen. Nidulantes</taxon>
    </lineage>
</organism>